<dbReference type="InterPro" id="IPR000792">
    <property type="entry name" value="Tscrpt_reg_LuxR_C"/>
</dbReference>
<dbReference type="Pfam" id="PF00196">
    <property type="entry name" value="GerE"/>
    <property type="match status" value="1"/>
</dbReference>
<dbReference type="InterPro" id="IPR039420">
    <property type="entry name" value="WalR-like"/>
</dbReference>
<dbReference type="SMART" id="SM00421">
    <property type="entry name" value="HTH_LUXR"/>
    <property type="match status" value="1"/>
</dbReference>
<evidence type="ECO:0000313" key="3">
    <source>
        <dbReference type="EMBL" id="CAB4535940.1"/>
    </source>
</evidence>
<dbReference type="GO" id="GO:0003677">
    <property type="term" value="F:DNA binding"/>
    <property type="evidence" value="ECO:0007669"/>
    <property type="project" value="UniProtKB-KW"/>
</dbReference>
<sequence>MHYYTLAQDGTLHKAAGYSTSGGTNKGENIAISSNHPAAQTVKSGKACLDDKKIKTLSVPIVRDGWLFGVLILEPLDPASDSVDETELMALGHALAVYIDGAMSGKYKARFESAEHTQDELTQRQLQILRGMDEGHIYAQIASNLHVSESLVKQEASKIFRFLGVSNRSAALKAGREILAAMAAPPPRELTNA</sequence>
<organism evidence="3">
    <name type="scientific">freshwater metagenome</name>
    <dbReference type="NCBI Taxonomy" id="449393"/>
    <lineage>
        <taxon>unclassified sequences</taxon>
        <taxon>metagenomes</taxon>
        <taxon>ecological metagenomes</taxon>
    </lineage>
</organism>
<reference evidence="3" key="1">
    <citation type="submission" date="2020-05" db="EMBL/GenBank/DDBJ databases">
        <authorList>
            <person name="Chiriac C."/>
            <person name="Salcher M."/>
            <person name="Ghai R."/>
            <person name="Kavagutti S V."/>
        </authorList>
    </citation>
    <scope>NUCLEOTIDE SEQUENCE</scope>
</reference>
<evidence type="ECO:0000256" key="1">
    <source>
        <dbReference type="ARBA" id="ARBA00023125"/>
    </source>
</evidence>
<dbReference type="Gene3D" id="1.10.10.10">
    <property type="entry name" value="Winged helix-like DNA-binding domain superfamily/Winged helix DNA-binding domain"/>
    <property type="match status" value="1"/>
</dbReference>
<dbReference type="InterPro" id="IPR016032">
    <property type="entry name" value="Sig_transdc_resp-reg_C-effctor"/>
</dbReference>
<keyword evidence="1" id="KW-0238">DNA-binding</keyword>
<gene>
    <name evidence="3" type="ORF">UFOPK1410_00458</name>
</gene>
<name>A0A6J6B9X4_9ZZZZ</name>
<dbReference type="AlphaFoldDB" id="A0A6J6B9X4"/>
<proteinExistence type="predicted"/>
<dbReference type="PANTHER" id="PTHR43214">
    <property type="entry name" value="TWO-COMPONENT RESPONSE REGULATOR"/>
    <property type="match status" value="1"/>
</dbReference>
<dbReference type="GO" id="GO:0006355">
    <property type="term" value="P:regulation of DNA-templated transcription"/>
    <property type="evidence" value="ECO:0007669"/>
    <property type="project" value="InterPro"/>
</dbReference>
<feature type="domain" description="HTH luxR-type" evidence="2">
    <location>
        <begin position="118"/>
        <end position="175"/>
    </location>
</feature>
<dbReference type="InterPro" id="IPR036388">
    <property type="entry name" value="WH-like_DNA-bd_sf"/>
</dbReference>
<evidence type="ECO:0000259" key="2">
    <source>
        <dbReference type="SMART" id="SM00421"/>
    </source>
</evidence>
<dbReference type="EMBL" id="CAEZSH010000039">
    <property type="protein sequence ID" value="CAB4535940.1"/>
    <property type="molecule type" value="Genomic_DNA"/>
</dbReference>
<dbReference type="SUPFAM" id="SSF46894">
    <property type="entry name" value="C-terminal effector domain of the bipartite response regulators"/>
    <property type="match status" value="1"/>
</dbReference>
<accession>A0A6J6B9X4</accession>
<protein>
    <submittedName>
        <fullName evidence="3">Unannotated protein</fullName>
    </submittedName>
</protein>